<dbReference type="Pfam" id="PF00175">
    <property type="entry name" value="NAD_binding_1"/>
    <property type="match status" value="1"/>
</dbReference>
<dbReference type="GO" id="GO:0016491">
    <property type="term" value="F:oxidoreductase activity"/>
    <property type="evidence" value="ECO:0007669"/>
    <property type="project" value="InterPro"/>
</dbReference>
<evidence type="ECO:0000313" key="3">
    <source>
        <dbReference type="EMBL" id="OHX14561.1"/>
    </source>
</evidence>
<dbReference type="PROSITE" id="PS51085">
    <property type="entry name" value="2FE2S_FER_2"/>
    <property type="match status" value="1"/>
</dbReference>
<feature type="domain" description="FAD-binding FR-type" evidence="2">
    <location>
        <begin position="322"/>
        <end position="419"/>
    </location>
</feature>
<dbReference type="InterPro" id="IPR039261">
    <property type="entry name" value="FNR_nucleotide-bd"/>
</dbReference>
<protein>
    <recommendedName>
        <fullName evidence="5">FAD-binding oxidoreductase</fullName>
    </recommendedName>
</protein>
<dbReference type="Pfam" id="PF01243">
    <property type="entry name" value="PNPOx_N"/>
    <property type="match status" value="1"/>
</dbReference>
<dbReference type="Proteomes" id="UP000180088">
    <property type="component" value="Unassembled WGS sequence"/>
</dbReference>
<dbReference type="Gene3D" id="3.40.50.80">
    <property type="entry name" value="Nucleotide-binding domain of ferredoxin-NADP reductase (FNR) module"/>
    <property type="match status" value="1"/>
</dbReference>
<dbReference type="Gene3D" id="3.10.20.30">
    <property type="match status" value="1"/>
</dbReference>
<reference evidence="3 4" key="1">
    <citation type="submission" date="2016-09" db="EMBL/GenBank/DDBJ databases">
        <title>Chromobacterium muskegensis sp. nov., an insecticidal bacterium isolated from Sphagnum bogs.</title>
        <authorList>
            <person name="Sparks M.E."/>
            <person name="Blackburn M.B."/>
            <person name="Gundersen-Rindal D.E."/>
            <person name="Mitchell A."/>
            <person name="Farrar R."/>
            <person name="Kuhar D."/>
        </authorList>
    </citation>
    <scope>NUCLEOTIDE SEQUENCE [LARGE SCALE GENOMIC DNA]</scope>
    <source>
        <strain evidence="3 4">37-2</strain>
    </source>
</reference>
<dbReference type="InterPro" id="IPR017927">
    <property type="entry name" value="FAD-bd_FR_type"/>
</dbReference>
<dbReference type="Pfam" id="PF00111">
    <property type="entry name" value="Fer2"/>
    <property type="match status" value="1"/>
</dbReference>
<dbReference type="InterPro" id="IPR001433">
    <property type="entry name" value="OxRdtase_FAD/NAD-bd"/>
</dbReference>
<proteinExistence type="predicted"/>
<dbReference type="InterPro" id="IPR001041">
    <property type="entry name" value="2Fe-2S_ferredoxin-type"/>
</dbReference>
<dbReference type="EMBL" id="MKCS01000001">
    <property type="protein sequence ID" value="OHX14561.1"/>
    <property type="molecule type" value="Genomic_DNA"/>
</dbReference>
<accession>A0A1S1X504</accession>
<dbReference type="SUPFAM" id="SSF52343">
    <property type="entry name" value="Ferredoxin reductase-like, C-terminal NADP-linked domain"/>
    <property type="match status" value="1"/>
</dbReference>
<dbReference type="SUPFAM" id="SSF54292">
    <property type="entry name" value="2Fe-2S ferredoxin-like"/>
    <property type="match status" value="1"/>
</dbReference>
<dbReference type="GO" id="GO:0051537">
    <property type="term" value="F:2 iron, 2 sulfur cluster binding"/>
    <property type="evidence" value="ECO:0007669"/>
    <property type="project" value="InterPro"/>
</dbReference>
<organism evidence="3 4">
    <name type="scientific">Chromobacterium sphagni</name>
    <dbReference type="NCBI Taxonomy" id="1903179"/>
    <lineage>
        <taxon>Bacteria</taxon>
        <taxon>Pseudomonadati</taxon>
        <taxon>Pseudomonadota</taxon>
        <taxon>Betaproteobacteria</taxon>
        <taxon>Neisseriales</taxon>
        <taxon>Chromobacteriaceae</taxon>
        <taxon>Chromobacterium</taxon>
    </lineage>
</organism>
<dbReference type="InterPro" id="IPR017938">
    <property type="entry name" value="Riboflavin_synthase-like_b-brl"/>
</dbReference>
<dbReference type="SUPFAM" id="SSF63380">
    <property type="entry name" value="Riboflavin synthase domain-like"/>
    <property type="match status" value="1"/>
</dbReference>
<dbReference type="PANTHER" id="PTHR42815:SF2">
    <property type="entry name" value="FAD-BINDING, PUTATIVE (AFU_ORTHOLOGUE AFUA_6G07600)-RELATED"/>
    <property type="match status" value="1"/>
</dbReference>
<dbReference type="CDD" id="cd00207">
    <property type="entry name" value="fer2"/>
    <property type="match status" value="1"/>
</dbReference>
<evidence type="ECO:0000313" key="4">
    <source>
        <dbReference type="Proteomes" id="UP000180088"/>
    </source>
</evidence>
<sequence length="663" mass="71342">MADTRFPWHPGELDMQRRAGSLAQMAAVGARNIRDHMPEQHRAFFSQLPFLIAAAVDDASRPWAGLIEGLPGFAHSPDPGRLRLDSLPSRADPLRDCLLPGAAIGLLGIELHTRRRNRLNGALNELDDSGFAVGVGQAFGNCPKYIQQRQFSFSRPPSGRILGTVEWMDRLDDDARAAISSADTFFVASAAPGDEARPGWQMDASHRGGKPGFVRVDGDTLTIPDFAGNGYFNTLGNLLLHPKAGLLFVDFAGGDTLQLTGSVELALDSDEARTFTGAERLWRLKVERVVRRRNALALRWQLLEFSPFALATGAWPERAARREWQPLRVERVVEESPLVRSLHLAPADGSPPQPFLPGQHLSVRVAGVDGLRLRNYTLSQTGGYRISVKLQGKASARLHQMVAGDMLESLPPRGDFTLTPSGRPITLIAGGIGITPLLAMLHQLAASPDAMPPTLLLYATRSVAERAFDAELEQLRQQAAGQLTIVKAVSRPETSSRAGVDYQHAGHVDIDLLRRTGADLSGDFYLCGPAGFMQALYNPLLAAGVADERIRAEAFGPAGLVRAGTAAQTLPPAAEHAVRVRFADAEREAEWQPGGGSLLELAESCGLSPDFSCRGGSCGSCRTRLLAGATTYLQTPAYAPADGEILLCCAYPAQGGGELELKL</sequence>
<comment type="caution">
    <text evidence="3">The sequence shown here is derived from an EMBL/GenBank/DDBJ whole genome shotgun (WGS) entry which is preliminary data.</text>
</comment>
<dbReference type="Gene3D" id="2.30.110.10">
    <property type="entry name" value="Electron Transport, Fmn-binding Protein, Chain A"/>
    <property type="match status" value="1"/>
</dbReference>
<dbReference type="SUPFAM" id="SSF50475">
    <property type="entry name" value="FMN-binding split barrel"/>
    <property type="match status" value="1"/>
</dbReference>
<dbReference type="InterPro" id="IPR012675">
    <property type="entry name" value="Beta-grasp_dom_sf"/>
</dbReference>
<dbReference type="InterPro" id="IPR006058">
    <property type="entry name" value="2Fe2S_fd_BS"/>
</dbReference>
<gene>
    <name evidence="3" type="ORF">BI347_14385</name>
</gene>
<dbReference type="PROSITE" id="PS51384">
    <property type="entry name" value="FAD_FR"/>
    <property type="match status" value="1"/>
</dbReference>
<evidence type="ECO:0000259" key="2">
    <source>
        <dbReference type="PROSITE" id="PS51384"/>
    </source>
</evidence>
<evidence type="ECO:0000259" key="1">
    <source>
        <dbReference type="PROSITE" id="PS51085"/>
    </source>
</evidence>
<evidence type="ECO:0008006" key="5">
    <source>
        <dbReference type="Google" id="ProtNLM"/>
    </source>
</evidence>
<dbReference type="InterPro" id="IPR012349">
    <property type="entry name" value="Split_barrel_FMN-bd"/>
</dbReference>
<feature type="domain" description="2Fe-2S ferredoxin-type" evidence="1">
    <location>
        <begin position="576"/>
        <end position="663"/>
    </location>
</feature>
<dbReference type="PANTHER" id="PTHR42815">
    <property type="entry name" value="FAD-BINDING, PUTATIVE (AFU_ORTHOLOGUE AFUA_6G07600)-RELATED"/>
    <property type="match status" value="1"/>
</dbReference>
<dbReference type="AlphaFoldDB" id="A0A1S1X504"/>
<dbReference type="OrthoDB" id="9796486at2"/>
<dbReference type="RefSeq" id="WP_071116161.1">
    <property type="nucleotide sequence ID" value="NZ_MKCS01000001.1"/>
</dbReference>
<name>A0A1S1X504_9NEIS</name>
<dbReference type="PRINTS" id="PR00409">
    <property type="entry name" value="PHDIOXRDTASE"/>
</dbReference>
<dbReference type="InterPro" id="IPR036010">
    <property type="entry name" value="2Fe-2S_ferredoxin-like_sf"/>
</dbReference>
<dbReference type="PROSITE" id="PS00197">
    <property type="entry name" value="2FE2S_FER_1"/>
    <property type="match status" value="1"/>
</dbReference>
<dbReference type="STRING" id="1903179.BI347_14385"/>
<dbReference type="CDD" id="cd06184">
    <property type="entry name" value="flavohem_like_fad_nad_binding"/>
    <property type="match status" value="1"/>
</dbReference>
<dbReference type="Gene3D" id="2.40.30.10">
    <property type="entry name" value="Translation factors"/>
    <property type="match status" value="1"/>
</dbReference>
<dbReference type="InterPro" id="IPR011576">
    <property type="entry name" value="Pyridox_Oxase_N"/>
</dbReference>